<dbReference type="GO" id="GO:0006508">
    <property type="term" value="P:proteolysis"/>
    <property type="evidence" value="ECO:0007669"/>
    <property type="project" value="UniProtKB-KW"/>
</dbReference>
<dbReference type="PANTHER" id="PTHR47966:SF51">
    <property type="entry name" value="BETA-SITE APP-CLEAVING ENZYME, ISOFORM A-RELATED"/>
    <property type="match status" value="1"/>
</dbReference>
<keyword evidence="3" id="KW-0812">Transmembrane</keyword>
<dbReference type="InterPro" id="IPR021109">
    <property type="entry name" value="Peptidase_aspartic_dom_sf"/>
</dbReference>
<dbReference type="PANTHER" id="PTHR47966">
    <property type="entry name" value="BETA-SITE APP-CLEAVING ENZYME, ISOFORM A-RELATED"/>
    <property type="match status" value="1"/>
</dbReference>
<feature type="domain" description="Peptidase A1" evidence="4">
    <location>
        <begin position="26"/>
        <end position="380"/>
    </location>
</feature>
<protein>
    <submittedName>
        <fullName evidence="5">Acid protease</fullName>
    </submittedName>
</protein>
<comment type="similarity">
    <text evidence="1">Belongs to the peptidase A1 family.</text>
</comment>
<accession>A0A6A5WZ82</accession>
<dbReference type="AlphaFoldDB" id="A0A6A5WZ82"/>
<dbReference type="InterPro" id="IPR001461">
    <property type="entry name" value="Aspartic_peptidase_A1"/>
</dbReference>
<dbReference type="GO" id="GO:0004190">
    <property type="term" value="F:aspartic-type endopeptidase activity"/>
    <property type="evidence" value="ECO:0007669"/>
    <property type="project" value="InterPro"/>
</dbReference>
<feature type="transmembrane region" description="Helical" evidence="3">
    <location>
        <begin position="423"/>
        <end position="445"/>
    </location>
</feature>
<name>A0A6A5WZ82_9PLEO</name>
<evidence type="ECO:0000256" key="3">
    <source>
        <dbReference type="SAM" id="Phobius"/>
    </source>
</evidence>
<evidence type="ECO:0000313" key="5">
    <source>
        <dbReference type="EMBL" id="KAF2007060.1"/>
    </source>
</evidence>
<evidence type="ECO:0000256" key="2">
    <source>
        <dbReference type="SAM" id="MobiDB-lite"/>
    </source>
</evidence>
<sequence>MSNSTAPAPVAFSSSQKFLGNDGKWSTFVVRVGTPEQNFEVLPASGMGEILVPHVQGCDESDPSDCGKRRGVFLFGGEQSKGLQQNRSSTWALIGLFDLGLRSDLGYNVNASYGRDTVGLMIQNSGGPTVENATIASIASKKFYTGLFGLGLQPANFTDFAYPQPSLMRKLRDENRIPSLSYGYTAGAYYKVPKVLGSLTLGGYDASRFEVNNMKFPFDPDDSRPLSLKVQRISGVNESGRQPSTFTLLDLETTFQVDFAVPHLWLPLNTCDRFAERFGLIYEKNTGLYRVNETSHAALLEQNPKFTIGFGATSNPAERVNIELPYAAFDLEAEHPIYPNSTRYFPIRRANETSKYTLGRTFMQEAYIITDFERGHFSLHQAQFPETTAKQQIIPILPPDILSNSTTNIPKASGQKGLGSGPIAGITVGVAIVLMACLVLLLILYRRHRAIAQNQDKGEPYAWMPELHDTEKEKPEIQGEGVHEMKGNDIEMAGVPLCELEGNGLELDGTNLEEILGEEVGNRDERHGEQVDGTHSRVD</sequence>
<gene>
    <name evidence="5" type="ORF">P154DRAFT_597525</name>
</gene>
<dbReference type="PROSITE" id="PS51767">
    <property type="entry name" value="PEPTIDASE_A1"/>
    <property type="match status" value="1"/>
</dbReference>
<dbReference type="Pfam" id="PF00026">
    <property type="entry name" value="Asp"/>
    <property type="match status" value="1"/>
</dbReference>
<organism evidence="5 6">
    <name type="scientific">Amniculicola lignicola CBS 123094</name>
    <dbReference type="NCBI Taxonomy" id="1392246"/>
    <lineage>
        <taxon>Eukaryota</taxon>
        <taxon>Fungi</taxon>
        <taxon>Dikarya</taxon>
        <taxon>Ascomycota</taxon>
        <taxon>Pezizomycotina</taxon>
        <taxon>Dothideomycetes</taxon>
        <taxon>Pleosporomycetidae</taxon>
        <taxon>Pleosporales</taxon>
        <taxon>Amniculicolaceae</taxon>
        <taxon>Amniculicola</taxon>
    </lineage>
</organism>
<keyword evidence="3" id="KW-1133">Transmembrane helix</keyword>
<dbReference type="Gene3D" id="2.40.70.10">
    <property type="entry name" value="Acid Proteases"/>
    <property type="match status" value="2"/>
</dbReference>
<dbReference type="InterPro" id="IPR033121">
    <property type="entry name" value="PEPTIDASE_A1"/>
</dbReference>
<dbReference type="OrthoDB" id="4074350at2759"/>
<dbReference type="PRINTS" id="PR00792">
    <property type="entry name" value="PEPSIN"/>
</dbReference>
<dbReference type="EMBL" id="ML977558">
    <property type="protein sequence ID" value="KAF2007060.1"/>
    <property type="molecule type" value="Genomic_DNA"/>
</dbReference>
<keyword evidence="6" id="KW-1185">Reference proteome</keyword>
<dbReference type="Proteomes" id="UP000799779">
    <property type="component" value="Unassembled WGS sequence"/>
</dbReference>
<evidence type="ECO:0000256" key="1">
    <source>
        <dbReference type="ARBA" id="ARBA00007447"/>
    </source>
</evidence>
<evidence type="ECO:0000259" key="4">
    <source>
        <dbReference type="PROSITE" id="PS51767"/>
    </source>
</evidence>
<feature type="region of interest" description="Disordered" evidence="2">
    <location>
        <begin position="516"/>
        <end position="539"/>
    </location>
</feature>
<feature type="compositionally biased region" description="Basic and acidic residues" evidence="2">
    <location>
        <begin position="520"/>
        <end position="539"/>
    </location>
</feature>
<reference evidence="5" key="1">
    <citation type="journal article" date="2020" name="Stud. Mycol.">
        <title>101 Dothideomycetes genomes: a test case for predicting lifestyles and emergence of pathogens.</title>
        <authorList>
            <person name="Haridas S."/>
            <person name="Albert R."/>
            <person name="Binder M."/>
            <person name="Bloem J."/>
            <person name="Labutti K."/>
            <person name="Salamov A."/>
            <person name="Andreopoulos B."/>
            <person name="Baker S."/>
            <person name="Barry K."/>
            <person name="Bills G."/>
            <person name="Bluhm B."/>
            <person name="Cannon C."/>
            <person name="Castanera R."/>
            <person name="Culley D."/>
            <person name="Daum C."/>
            <person name="Ezra D."/>
            <person name="Gonzalez J."/>
            <person name="Henrissat B."/>
            <person name="Kuo A."/>
            <person name="Liang C."/>
            <person name="Lipzen A."/>
            <person name="Lutzoni F."/>
            <person name="Magnuson J."/>
            <person name="Mondo S."/>
            <person name="Nolan M."/>
            <person name="Ohm R."/>
            <person name="Pangilinan J."/>
            <person name="Park H.-J."/>
            <person name="Ramirez L."/>
            <person name="Alfaro M."/>
            <person name="Sun H."/>
            <person name="Tritt A."/>
            <person name="Yoshinaga Y."/>
            <person name="Zwiers L.-H."/>
            <person name="Turgeon B."/>
            <person name="Goodwin S."/>
            <person name="Spatafora J."/>
            <person name="Crous P."/>
            <person name="Grigoriev I."/>
        </authorList>
    </citation>
    <scope>NUCLEOTIDE SEQUENCE</scope>
    <source>
        <strain evidence="5">CBS 123094</strain>
    </source>
</reference>
<dbReference type="GO" id="GO:0000324">
    <property type="term" value="C:fungal-type vacuole"/>
    <property type="evidence" value="ECO:0007669"/>
    <property type="project" value="TreeGrafter"/>
</dbReference>
<keyword evidence="5" id="KW-0645">Protease</keyword>
<keyword evidence="5" id="KW-0378">Hydrolase</keyword>
<keyword evidence="3" id="KW-0472">Membrane</keyword>
<evidence type="ECO:0000313" key="6">
    <source>
        <dbReference type="Proteomes" id="UP000799779"/>
    </source>
</evidence>
<proteinExistence type="inferred from homology"/>
<dbReference type="SUPFAM" id="SSF50630">
    <property type="entry name" value="Acid proteases"/>
    <property type="match status" value="1"/>
</dbReference>